<evidence type="ECO:0000313" key="1">
    <source>
        <dbReference type="EMBL" id="ULU13902.1"/>
    </source>
</evidence>
<protein>
    <submittedName>
        <fullName evidence="1">Uncharacterized protein</fullName>
    </submittedName>
</protein>
<dbReference type="EMBL" id="CP090891">
    <property type="protein sequence ID" value="ULU13902.1"/>
    <property type="molecule type" value="Genomic_DNA"/>
</dbReference>
<evidence type="ECO:0000313" key="2">
    <source>
        <dbReference type="Proteomes" id="UP000827892"/>
    </source>
</evidence>
<accession>A0AAE9J0A7</accession>
<dbReference type="AlphaFoldDB" id="A0AAE9J0A7"/>
<dbReference type="Proteomes" id="UP000827892">
    <property type="component" value="Chromosome I"/>
</dbReference>
<reference evidence="1 2" key="1">
    <citation type="submission" date="2022-05" db="EMBL/GenBank/DDBJ databases">
        <title>Chromosome-level reference genomes for two strains of Caenorhabditis briggsae: an improved platform for comparative genomics.</title>
        <authorList>
            <person name="Stevens L."/>
            <person name="Andersen E.C."/>
        </authorList>
    </citation>
    <scope>NUCLEOTIDE SEQUENCE [LARGE SCALE GENOMIC DNA]</scope>
    <source>
        <strain evidence="1">QX1410_ONT</strain>
        <tissue evidence="1">Whole-organism</tissue>
    </source>
</reference>
<organism evidence="1 2">
    <name type="scientific">Caenorhabditis briggsae</name>
    <dbReference type="NCBI Taxonomy" id="6238"/>
    <lineage>
        <taxon>Eukaryota</taxon>
        <taxon>Metazoa</taxon>
        <taxon>Ecdysozoa</taxon>
        <taxon>Nematoda</taxon>
        <taxon>Chromadorea</taxon>
        <taxon>Rhabditida</taxon>
        <taxon>Rhabditina</taxon>
        <taxon>Rhabditomorpha</taxon>
        <taxon>Rhabditoidea</taxon>
        <taxon>Rhabditidae</taxon>
        <taxon>Peloderinae</taxon>
        <taxon>Caenorhabditis</taxon>
    </lineage>
</organism>
<gene>
    <name evidence="1" type="ORF">L3Y34_016424</name>
</gene>
<proteinExistence type="predicted"/>
<name>A0AAE9J0A7_CAEBR</name>
<sequence>MNPFSGGLHPEIMHNLVAKTDGYCSFSTNVLHKRIFLKYIGGKIENQLKLDYSYLTEDTILIRINFETPTDHWLPYQD</sequence>